<keyword evidence="3" id="KW-0540">Nuclease</keyword>
<evidence type="ECO:0000256" key="1">
    <source>
        <dbReference type="ARBA" id="ARBA00022553"/>
    </source>
</evidence>
<keyword evidence="7" id="KW-1185">Reference proteome</keyword>
<evidence type="ECO:0000256" key="3">
    <source>
        <dbReference type="ARBA" id="ARBA00022722"/>
    </source>
</evidence>
<organism evidence="6 7">
    <name type="scientific">Roseicella aquatilis</name>
    <dbReference type="NCBI Taxonomy" id="2527868"/>
    <lineage>
        <taxon>Bacteria</taxon>
        <taxon>Pseudomonadati</taxon>
        <taxon>Pseudomonadota</taxon>
        <taxon>Alphaproteobacteria</taxon>
        <taxon>Acetobacterales</taxon>
        <taxon>Roseomonadaceae</taxon>
        <taxon>Roseicella</taxon>
    </lineage>
</organism>
<dbReference type="RefSeq" id="WP_132289913.1">
    <property type="nucleotide sequence ID" value="NZ_SKBM01000011.1"/>
</dbReference>
<dbReference type="EMBL" id="SKBM01000011">
    <property type="protein sequence ID" value="TCZ61152.1"/>
    <property type="molecule type" value="Genomic_DNA"/>
</dbReference>
<reference evidence="6 7" key="1">
    <citation type="submission" date="2019-03" db="EMBL/GenBank/DDBJ databases">
        <title>Paracraurococcus aquatilis NE82 genome sequence.</title>
        <authorList>
            <person name="Zhao Y."/>
            <person name="Du Z."/>
        </authorList>
    </citation>
    <scope>NUCLEOTIDE SEQUENCE [LARGE SCALE GENOMIC DNA]</scope>
    <source>
        <strain evidence="6 7">NE82</strain>
    </source>
</reference>
<keyword evidence="1" id="KW-0597">Phosphoprotein</keyword>
<protein>
    <submittedName>
        <fullName evidence="6">DUF86 domain-containing protein</fullName>
    </submittedName>
</protein>
<accession>A0A4R4DKY4</accession>
<gene>
    <name evidence="6" type="ORF">EXY23_13565</name>
</gene>
<evidence type="ECO:0000313" key="6">
    <source>
        <dbReference type="EMBL" id="TCZ61152.1"/>
    </source>
</evidence>
<evidence type="ECO:0000256" key="2">
    <source>
        <dbReference type="ARBA" id="ARBA00022649"/>
    </source>
</evidence>
<evidence type="ECO:0000256" key="4">
    <source>
        <dbReference type="ARBA" id="ARBA00022741"/>
    </source>
</evidence>
<dbReference type="Proteomes" id="UP000295023">
    <property type="component" value="Unassembled WGS sequence"/>
</dbReference>
<proteinExistence type="predicted"/>
<dbReference type="PANTHER" id="PTHR34139:SF1">
    <property type="entry name" value="RNASE MJ1380-RELATED"/>
    <property type="match status" value="1"/>
</dbReference>
<dbReference type="AlphaFoldDB" id="A0A4R4DKY4"/>
<dbReference type="InterPro" id="IPR051813">
    <property type="entry name" value="HepT_RNase_toxin"/>
</dbReference>
<dbReference type="GO" id="GO:0016787">
    <property type="term" value="F:hydrolase activity"/>
    <property type="evidence" value="ECO:0007669"/>
    <property type="project" value="UniProtKB-KW"/>
</dbReference>
<name>A0A4R4DKY4_9PROT</name>
<dbReference type="GO" id="GO:0004540">
    <property type="term" value="F:RNA nuclease activity"/>
    <property type="evidence" value="ECO:0007669"/>
    <property type="project" value="InterPro"/>
</dbReference>
<keyword evidence="5" id="KW-0378">Hydrolase</keyword>
<evidence type="ECO:0000313" key="7">
    <source>
        <dbReference type="Proteomes" id="UP000295023"/>
    </source>
</evidence>
<evidence type="ECO:0000256" key="5">
    <source>
        <dbReference type="ARBA" id="ARBA00022801"/>
    </source>
</evidence>
<sequence length="125" mass="13929">MPSRPPRHDPADCLTDIIDNAERIERYLAGMDRAAFEADGRTRDAVERCVERVCEAVHRLGDRAEALMPGDPWGDIRGTGNRLRHAYDRVDPDVIWAAARHEVPALAADARRALERLEDSDSDGG</sequence>
<keyword evidence="2" id="KW-1277">Toxin-antitoxin system</keyword>
<dbReference type="PANTHER" id="PTHR34139">
    <property type="entry name" value="UPF0331 PROTEIN MJ0127"/>
    <property type="match status" value="1"/>
</dbReference>
<dbReference type="OrthoDB" id="4829434at2"/>
<dbReference type="Pfam" id="PF01934">
    <property type="entry name" value="HepT-like"/>
    <property type="match status" value="1"/>
</dbReference>
<comment type="caution">
    <text evidence="6">The sequence shown here is derived from an EMBL/GenBank/DDBJ whole genome shotgun (WGS) entry which is preliminary data.</text>
</comment>
<dbReference type="GO" id="GO:0110001">
    <property type="term" value="C:toxin-antitoxin complex"/>
    <property type="evidence" value="ECO:0007669"/>
    <property type="project" value="InterPro"/>
</dbReference>
<dbReference type="InterPro" id="IPR008201">
    <property type="entry name" value="HepT-like"/>
</dbReference>
<keyword evidence="4" id="KW-0547">Nucleotide-binding</keyword>
<dbReference type="GO" id="GO:0000166">
    <property type="term" value="F:nucleotide binding"/>
    <property type="evidence" value="ECO:0007669"/>
    <property type="project" value="UniProtKB-KW"/>
</dbReference>